<reference evidence="1" key="1">
    <citation type="submission" date="2018-11" db="EMBL/GenBank/DDBJ databases">
        <title>Genomes From Bacteria Associated with the Canine Oral Cavity: a Test Case for Automated Genome-Based Taxonomic Assignment.</title>
        <authorList>
            <person name="Coil D.A."/>
            <person name="Jospin G."/>
            <person name="Darling A.E."/>
            <person name="Wallis C."/>
            <person name="Davis I.J."/>
            <person name="Harris S."/>
            <person name="Eisen J.A."/>
            <person name="Holcombe L.J."/>
            <person name="O'Flynn C."/>
        </authorList>
    </citation>
    <scope>NUCLEOTIDE SEQUENCE [LARGE SCALE GENOMIC DNA]</scope>
    <source>
        <strain evidence="1">OH5060</strain>
    </source>
</reference>
<name>A0A3P1VT51_FUSNU</name>
<sequence>MFSSVIFSFGLNYLICNSPYLF</sequence>
<comment type="caution">
    <text evidence="1">The sequence shown here is derived from an EMBL/GenBank/DDBJ whole genome shotgun (WGS) entry which is preliminary data.</text>
</comment>
<organism evidence="1">
    <name type="scientific">Fusobacterium nucleatum</name>
    <dbReference type="NCBI Taxonomy" id="851"/>
    <lineage>
        <taxon>Bacteria</taxon>
        <taxon>Fusobacteriati</taxon>
        <taxon>Fusobacteriota</taxon>
        <taxon>Fusobacteriia</taxon>
        <taxon>Fusobacteriales</taxon>
        <taxon>Fusobacteriaceae</taxon>
        <taxon>Fusobacterium</taxon>
    </lineage>
</organism>
<protein>
    <submittedName>
        <fullName evidence="1">Uncharacterized protein</fullName>
    </submittedName>
</protein>
<dbReference type="EMBL" id="RQZD01000023">
    <property type="protein sequence ID" value="RRD35553.1"/>
    <property type="molecule type" value="Genomic_DNA"/>
</dbReference>
<evidence type="ECO:0000313" key="1">
    <source>
        <dbReference type="EMBL" id="RRD35553.1"/>
    </source>
</evidence>
<proteinExistence type="predicted"/>
<accession>A0A3P1VT51</accession>
<dbReference type="AlphaFoldDB" id="A0A3P1VT51"/>
<gene>
    <name evidence="1" type="ORF">EII28_09455</name>
</gene>